<comment type="cofactor">
    <cofactor evidence="6">
        <name>Zn(2+)</name>
        <dbReference type="ChEBI" id="CHEBI:29105"/>
    </cofactor>
    <text evidence="6">Binds 1 zinc ion per subunit.</text>
</comment>
<protein>
    <submittedName>
        <fullName evidence="9">M48 family metalloprotease</fullName>
    </submittedName>
</protein>
<evidence type="ECO:0000256" key="5">
    <source>
        <dbReference type="ARBA" id="ARBA00023049"/>
    </source>
</evidence>
<keyword evidence="10" id="KW-1185">Reference proteome</keyword>
<keyword evidence="4 6" id="KW-0862">Zinc</keyword>
<dbReference type="CDD" id="cd07324">
    <property type="entry name" value="M48C_Oma1-like"/>
    <property type="match status" value="1"/>
</dbReference>
<evidence type="ECO:0000256" key="3">
    <source>
        <dbReference type="ARBA" id="ARBA00022801"/>
    </source>
</evidence>
<evidence type="ECO:0000256" key="2">
    <source>
        <dbReference type="ARBA" id="ARBA00022723"/>
    </source>
</evidence>
<keyword evidence="7" id="KW-0732">Signal</keyword>
<feature type="chain" id="PRO_5046699089" evidence="7">
    <location>
        <begin position="29"/>
        <end position="353"/>
    </location>
</feature>
<keyword evidence="5 6" id="KW-0482">Metalloprotease</keyword>
<dbReference type="PANTHER" id="PTHR22726:SF1">
    <property type="entry name" value="METALLOENDOPEPTIDASE OMA1, MITOCHONDRIAL"/>
    <property type="match status" value="1"/>
</dbReference>
<sequence length="353" mass="38342">MNRWKKGLIAGAVALGLGSGMYMPAAQAASPWEILFQGAASMAYVSTALSKIDDTDEGQAEMLKETKRRTGFYDNPAYQERVDRILGTLEASPQVKRDYVVYVVPDPDINAFMTFGRVMAVNTGTMDAMDDNELAYVMAHEIGHGEHKDLVHGAKKSVGLATAIGMATSGADGAGQMLGGIIGQYMENQVFTMGQEKDADKLGFVILADSPYNLGGAPSSMAVIKAKYGDLYHEGLSKVLSPNNHPKTSDRIRDNVKRMYEYSRKQVDVKDKTVYLNKQAVYTGTTMGRYTDEMRAFLVAGKLARLAHDNQLTATSVNGNQVMMGTMSLVTADNADEAFKVSTAINNALTKKK</sequence>
<evidence type="ECO:0000256" key="4">
    <source>
        <dbReference type="ARBA" id="ARBA00022833"/>
    </source>
</evidence>
<comment type="similarity">
    <text evidence="6">Belongs to the peptidase M48 family.</text>
</comment>
<dbReference type="InterPro" id="IPR051156">
    <property type="entry name" value="Mito/Outer_Membr_Metalloprot"/>
</dbReference>
<dbReference type="Gene3D" id="3.30.2010.10">
    <property type="entry name" value="Metalloproteases ('zincins'), catalytic domain"/>
    <property type="match status" value="1"/>
</dbReference>
<dbReference type="EMBL" id="JACJLA010000004">
    <property type="protein sequence ID" value="MBM6912296.1"/>
    <property type="molecule type" value="Genomic_DNA"/>
</dbReference>
<dbReference type="Proteomes" id="UP000707138">
    <property type="component" value="Unassembled WGS sequence"/>
</dbReference>
<comment type="caution">
    <text evidence="9">The sequence shown here is derived from an EMBL/GenBank/DDBJ whole genome shotgun (WGS) entry which is preliminary data.</text>
</comment>
<feature type="domain" description="Peptidase M48" evidence="8">
    <location>
        <begin position="81"/>
        <end position="253"/>
    </location>
</feature>
<accession>A0ABS2GDQ9</accession>
<dbReference type="RefSeq" id="WP_205087507.1">
    <property type="nucleotide sequence ID" value="NZ_CALXQD010000001.1"/>
</dbReference>
<evidence type="ECO:0000256" key="1">
    <source>
        <dbReference type="ARBA" id="ARBA00022670"/>
    </source>
</evidence>
<dbReference type="InterPro" id="IPR001915">
    <property type="entry name" value="Peptidase_M48"/>
</dbReference>
<evidence type="ECO:0000313" key="9">
    <source>
        <dbReference type="EMBL" id="MBM6912296.1"/>
    </source>
</evidence>
<dbReference type="Pfam" id="PF01435">
    <property type="entry name" value="Peptidase_M48"/>
    <property type="match status" value="1"/>
</dbReference>
<organism evidence="9 10">
    <name type="scientific">Veillonella magna</name>
    <dbReference type="NCBI Taxonomy" id="464322"/>
    <lineage>
        <taxon>Bacteria</taxon>
        <taxon>Bacillati</taxon>
        <taxon>Bacillota</taxon>
        <taxon>Negativicutes</taxon>
        <taxon>Veillonellales</taxon>
        <taxon>Veillonellaceae</taxon>
        <taxon>Veillonella</taxon>
    </lineage>
</organism>
<evidence type="ECO:0000256" key="6">
    <source>
        <dbReference type="RuleBase" id="RU003983"/>
    </source>
</evidence>
<proteinExistence type="inferred from homology"/>
<keyword evidence="2" id="KW-0479">Metal-binding</keyword>
<keyword evidence="3 6" id="KW-0378">Hydrolase</keyword>
<dbReference type="GO" id="GO:0008237">
    <property type="term" value="F:metallopeptidase activity"/>
    <property type="evidence" value="ECO:0007669"/>
    <property type="project" value="UniProtKB-KW"/>
</dbReference>
<gene>
    <name evidence="9" type="ORF">H6A01_02985</name>
</gene>
<dbReference type="PANTHER" id="PTHR22726">
    <property type="entry name" value="METALLOENDOPEPTIDASE OMA1"/>
    <property type="match status" value="1"/>
</dbReference>
<reference evidence="9 10" key="1">
    <citation type="journal article" date="2021" name="Sci. Rep.">
        <title>The distribution of antibiotic resistance genes in chicken gut microbiota commensals.</title>
        <authorList>
            <person name="Juricova H."/>
            <person name="Matiasovicova J."/>
            <person name="Kubasova T."/>
            <person name="Cejkova D."/>
            <person name="Rychlik I."/>
        </authorList>
    </citation>
    <scope>NUCLEOTIDE SEQUENCE [LARGE SCALE GENOMIC DNA]</scope>
    <source>
        <strain evidence="9 10">An537</strain>
    </source>
</reference>
<feature type="signal peptide" evidence="7">
    <location>
        <begin position="1"/>
        <end position="28"/>
    </location>
</feature>
<evidence type="ECO:0000313" key="10">
    <source>
        <dbReference type="Proteomes" id="UP000707138"/>
    </source>
</evidence>
<keyword evidence="1 6" id="KW-0645">Protease</keyword>
<evidence type="ECO:0000259" key="8">
    <source>
        <dbReference type="Pfam" id="PF01435"/>
    </source>
</evidence>
<name>A0ABS2GDQ9_9FIRM</name>
<evidence type="ECO:0000256" key="7">
    <source>
        <dbReference type="SAM" id="SignalP"/>
    </source>
</evidence>